<evidence type="ECO:0000313" key="1">
    <source>
        <dbReference type="EMBL" id="OCH89590.1"/>
    </source>
</evidence>
<protein>
    <submittedName>
        <fullName evidence="1">Uncharacterized protein</fullName>
    </submittedName>
</protein>
<dbReference type="OrthoDB" id="10532446at2759"/>
<name>A0A8E2DIR1_9APHY</name>
<evidence type="ECO:0000313" key="2">
    <source>
        <dbReference type="Proteomes" id="UP000250043"/>
    </source>
</evidence>
<proteinExistence type="predicted"/>
<dbReference type="AlphaFoldDB" id="A0A8E2DIR1"/>
<gene>
    <name evidence="1" type="ORF">OBBRIDRAFT_656720</name>
</gene>
<reference evidence="1 2" key="1">
    <citation type="submission" date="2016-07" db="EMBL/GenBank/DDBJ databases">
        <title>Draft genome of the white-rot fungus Obba rivulosa 3A-2.</title>
        <authorList>
            <consortium name="DOE Joint Genome Institute"/>
            <person name="Miettinen O."/>
            <person name="Riley R."/>
            <person name="Acob R."/>
            <person name="Barry K."/>
            <person name="Cullen D."/>
            <person name="De Vries R."/>
            <person name="Hainaut M."/>
            <person name="Hatakka A."/>
            <person name="Henrissat B."/>
            <person name="Hilden K."/>
            <person name="Kuo R."/>
            <person name="Labutti K."/>
            <person name="Lipzen A."/>
            <person name="Makela M.R."/>
            <person name="Sandor L."/>
            <person name="Spatafora J.W."/>
            <person name="Grigoriev I.V."/>
            <person name="Hibbett D.S."/>
        </authorList>
    </citation>
    <scope>NUCLEOTIDE SEQUENCE [LARGE SCALE GENOMIC DNA]</scope>
    <source>
        <strain evidence="1 2">3A-2</strain>
    </source>
</reference>
<accession>A0A8E2DIR1</accession>
<dbReference type="Proteomes" id="UP000250043">
    <property type="component" value="Unassembled WGS sequence"/>
</dbReference>
<dbReference type="EMBL" id="KV722423">
    <property type="protein sequence ID" value="OCH89590.1"/>
    <property type="molecule type" value="Genomic_DNA"/>
</dbReference>
<sequence length="530" mass="60114">MHRGFDFCRSRLALNTRGFIPSFSTLMLLNTTSFSHLAFQHSSPNSIMGIQMSVLVWDMDVMAGVHSKIKIRDIIVQMGIVAPNVTPLLQCRASLPVPLYQAPSHPSPLAKLPVVIADLLRRAPDVVEPTLTCATCHYTQTFKPAPCLVCVGGSDEVPLLQDNDSLETRQGSQPQPHGKCCATHDYDQKLPFGRFKDMTTSKTVAAKKTDPHSVAISPGDKKVIRLLRKSPQIHRVELKNLHDPEPFQRYPKLTCPQVRRLVVNDVVFLKPLSSIFRKVRHLELNSSAQGRSMMLGKGWDTREPWLYDLNSCYWECLDYISGSVHDFTYICSAPPVTRVDVNGVLMPSSTPQDAERLYTSFVPVLERMAPKVLCLCLDAVSANMLLPKLQLNGIRSVTKLELTFVPHGYMENRWAWDANIMMNLLENQLADMLCQFQSLRYISVTLAFNTRHEPKVPINITQRLHRSLFSTLKGLHHFDVFWSSVMPDRMWWQRGVVSHPQHPESKVQFTFQCSSDLGHVTREKIFRISS</sequence>
<keyword evidence="2" id="KW-1185">Reference proteome</keyword>
<organism evidence="1 2">
    <name type="scientific">Obba rivulosa</name>
    <dbReference type="NCBI Taxonomy" id="1052685"/>
    <lineage>
        <taxon>Eukaryota</taxon>
        <taxon>Fungi</taxon>
        <taxon>Dikarya</taxon>
        <taxon>Basidiomycota</taxon>
        <taxon>Agaricomycotina</taxon>
        <taxon>Agaricomycetes</taxon>
        <taxon>Polyporales</taxon>
        <taxon>Gelatoporiaceae</taxon>
        <taxon>Obba</taxon>
    </lineage>
</organism>